<dbReference type="Proteomes" id="UP000828390">
    <property type="component" value="Unassembled WGS sequence"/>
</dbReference>
<comment type="caution">
    <text evidence="1">The sequence shown here is derived from an EMBL/GenBank/DDBJ whole genome shotgun (WGS) entry which is preliminary data.</text>
</comment>
<gene>
    <name evidence="1" type="ORF">DPMN_004443</name>
</gene>
<organism evidence="1 2">
    <name type="scientific">Dreissena polymorpha</name>
    <name type="common">Zebra mussel</name>
    <name type="synonym">Mytilus polymorpha</name>
    <dbReference type="NCBI Taxonomy" id="45954"/>
    <lineage>
        <taxon>Eukaryota</taxon>
        <taxon>Metazoa</taxon>
        <taxon>Spiralia</taxon>
        <taxon>Lophotrochozoa</taxon>
        <taxon>Mollusca</taxon>
        <taxon>Bivalvia</taxon>
        <taxon>Autobranchia</taxon>
        <taxon>Heteroconchia</taxon>
        <taxon>Euheterodonta</taxon>
        <taxon>Imparidentia</taxon>
        <taxon>Neoheterodontei</taxon>
        <taxon>Myida</taxon>
        <taxon>Dreissenoidea</taxon>
        <taxon>Dreissenidae</taxon>
        <taxon>Dreissena</taxon>
    </lineage>
</organism>
<accession>A0A9D4MSN6</accession>
<sequence length="86" mass="9505">MLSIRAQQRVIMKGQGGGLWKGQRGAKLPGKGSVALNCLERGRVALQKRASELQIRICEISNSTATDRKKRSYAENQLVPVLPYPK</sequence>
<reference evidence="1" key="2">
    <citation type="submission" date="2020-11" db="EMBL/GenBank/DDBJ databases">
        <authorList>
            <person name="McCartney M.A."/>
            <person name="Auch B."/>
            <person name="Kono T."/>
            <person name="Mallez S."/>
            <person name="Becker A."/>
            <person name="Gohl D.M."/>
            <person name="Silverstein K.A.T."/>
            <person name="Koren S."/>
            <person name="Bechman K.B."/>
            <person name="Herman A."/>
            <person name="Abrahante J.E."/>
            <person name="Garbe J."/>
        </authorList>
    </citation>
    <scope>NUCLEOTIDE SEQUENCE</scope>
    <source>
        <strain evidence="1">Duluth1</strain>
        <tissue evidence="1">Whole animal</tissue>
    </source>
</reference>
<name>A0A9D4MSN6_DREPO</name>
<dbReference type="EMBL" id="JAIWYP010000001">
    <property type="protein sequence ID" value="KAH3880527.1"/>
    <property type="molecule type" value="Genomic_DNA"/>
</dbReference>
<dbReference type="AlphaFoldDB" id="A0A9D4MSN6"/>
<evidence type="ECO:0000313" key="1">
    <source>
        <dbReference type="EMBL" id="KAH3880527.1"/>
    </source>
</evidence>
<protein>
    <submittedName>
        <fullName evidence="1">Uncharacterized protein</fullName>
    </submittedName>
</protein>
<evidence type="ECO:0000313" key="2">
    <source>
        <dbReference type="Proteomes" id="UP000828390"/>
    </source>
</evidence>
<reference evidence="1" key="1">
    <citation type="journal article" date="2019" name="bioRxiv">
        <title>The Genome of the Zebra Mussel, Dreissena polymorpha: A Resource for Invasive Species Research.</title>
        <authorList>
            <person name="McCartney M.A."/>
            <person name="Auch B."/>
            <person name="Kono T."/>
            <person name="Mallez S."/>
            <person name="Zhang Y."/>
            <person name="Obille A."/>
            <person name="Becker A."/>
            <person name="Abrahante J.E."/>
            <person name="Garbe J."/>
            <person name="Badalamenti J.P."/>
            <person name="Herman A."/>
            <person name="Mangelson H."/>
            <person name="Liachko I."/>
            <person name="Sullivan S."/>
            <person name="Sone E.D."/>
            <person name="Koren S."/>
            <person name="Silverstein K.A.T."/>
            <person name="Beckman K.B."/>
            <person name="Gohl D.M."/>
        </authorList>
    </citation>
    <scope>NUCLEOTIDE SEQUENCE</scope>
    <source>
        <strain evidence="1">Duluth1</strain>
        <tissue evidence="1">Whole animal</tissue>
    </source>
</reference>
<proteinExistence type="predicted"/>
<keyword evidence="2" id="KW-1185">Reference proteome</keyword>